<accession>A0A132NY95</accession>
<dbReference type="InterPro" id="IPR015943">
    <property type="entry name" value="WD40/YVTN_repeat-like_dom_sf"/>
</dbReference>
<gene>
    <name evidence="2" type="ORF">QR46_0934</name>
</gene>
<dbReference type="PANTHER" id="PTHR31913:SF0">
    <property type="entry name" value="VACUOLAR IMPORT AND DEGRADATION PROTEIN 27"/>
    <property type="match status" value="1"/>
</dbReference>
<dbReference type="InterPro" id="IPR036322">
    <property type="entry name" value="WD40_repeat_dom_sf"/>
</dbReference>
<name>A0A132NY95_GIAIN</name>
<feature type="domain" description="Vacuolar import/degradation Vid27 C-terminal" evidence="1">
    <location>
        <begin position="494"/>
        <end position="671"/>
    </location>
</feature>
<dbReference type="GO" id="GO:0005737">
    <property type="term" value="C:cytoplasm"/>
    <property type="evidence" value="ECO:0007669"/>
    <property type="project" value="TreeGrafter"/>
</dbReference>
<organism evidence="2 3">
    <name type="scientific">Giardia duodenalis assemblage B</name>
    <dbReference type="NCBI Taxonomy" id="1394984"/>
    <lineage>
        <taxon>Eukaryota</taxon>
        <taxon>Metamonada</taxon>
        <taxon>Diplomonadida</taxon>
        <taxon>Hexamitidae</taxon>
        <taxon>Giardiinae</taxon>
        <taxon>Giardia</taxon>
    </lineage>
</organism>
<dbReference type="SUPFAM" id="SSF50978">
    <property type="entry name" value="WD40 repeat-like"/>
    <property type="match status" value="1"/>
</dbReference>
<dbReference type="InterPro" id="IPR013863">
    <property type="entry name" value="VID27_C"/>
</dbReference>
<evidence type="ECO:0000259" key="1">
    <source>
        <dbReference type="Pfam" id="PF08553"/>
    </source>
</evidence>
<dbReference type="InterPro" id="IPR040458">
    <property type="entry name" value="Vid27"/>
</dbReference>
<dbReference type="AlphaFoldDB" id="A0A132NY95"/>
<dbReference type="GO" id="GO:0005634">
    <property type="term" value="C:nucleus"/>
    <property type="evidence" value="ECO:0007669"/>
    <property type="project" value="TreeGrafter"/>
</dbReference>
<dbReference type="Gene3D" id="2.130.10.10">
    <property type="entry name" value="YVTN repeat-like/Quinoprotein amine dehydrogenase"/>
    <property type="match status" value="1"/>
</dbReference>
<dbReference type="Pfam" id="PF08553">
    <property type="entry name" value="VID27"/>
    <property type="match status" value="1"/>
</dbReference>
<reference evidence="2 3" key="1">
    <citation type="journal article" date="2015" name="Mol. Biochem. Parasitol.">
        <title>Identification of polymorphic genes for use in assemblage B genotyping assays through comparative genomics of multiple assemblage B Giardia duodenalis isolates.</title>
        <authorList>
            <person name="Wielinga C."/>
            <person name="Thompson R.C."/>
            <person name="Monis P."/>
            <person name="Ryan U."/>
        </authorList>
    </citation>
    <scope>NUCLEOTIDE SEQUENCE [LARGE SCALE GENOMIC DNA]</scope>
    <source>
        <strain evidence="2 3">BAH15c1</strain>
    </source>
</reference>
<dbReference type="VEuPathDB" id="GiardiaDB:QR46_0934"/>
<evidence type="ECO:0000313" key="3">
    <source>
        <dbReference type="Proteomes" id="UP000070089"/>
    </source>
</evidence>
<comment type="caution">
    <text evidence="2">The sequence shown here is derived from an EMBL/GenBank/DDBJ whole genome shotgun (WGS) entry which is preliminary data.</text>
</comment>
<sequence length="718" mass="78224">MAHILGQVKQYKDSKWTTMIKPASIYINTKMLFPELQICEADSSSSSERVVHLYTMADITDCGSNDTFQKIFLTFKEDDEGVEVYTTVECSKLLSRDGKEAPEDKKVSLFKSILASATLIKTDLAKPYVFPIPAPYGLPQSYDFTKEYSAISVFLGQDESRYRIGEYAVLALVSGSELEEKGFKFGTGKVPSKYASAHWLIIDVGESGTTAVPILPDLIFEVLPDDQQFSIALPYAALSQSGSKAQFLPLAFVFSDGAEFQEFSEEFAGYFSLAARKEAGYKTDAKDAQDDNKFVSTAFCPQKKSKKPARDAPVIEISSDSEVESPGDLETAARVTKMDCVASGKASPGYLDPRILSYEDPAHSSALLKDRSVAQFLFQGSTAVVSRDNALELCHVQPKVRTEPLQFKDQSGGILAPGALRFGTNVDCLLSTGLSCPENQRDIIYRKDFQRPDALQYYTATDTSIDYHPEIVDFDTGKAGSSSVGACPIDPSNAIVVLTKMGVHMLDTRIAGSSQRSGVSYSYKSNVRFSAILVTPKGYVITGSMAGEIRIFNKMGQRALTCYPGIGYPITHLAISSDEQWLLATAQTILLVYPTTTADGEYSCFSGHGIPGDKRPKPIVLRLSPETAQEIGATTESGLRPATFSLDEAEIITGTEKYLIIWSFDKVKAGVVSSSRACTKIALGSQLIGAGMGVVGQIAVGTDSDFRIVKHARRTRRR</sequence>
<dbReference type="Proteomes" id="UP000070089">
    <property type="component" value="Unassembled WGS sequence"/>
</dbReference>
<proteinExistence type="predicted"/>
<evidence type="ECO:0000313" key="2">
    <source>
        <dbReference type="EMBL" id="KWX15046.1"/>
    </source>
</evidence>
<protein>
    <submittedName>
        <fullName evidence="2">VID27 cytoplasmic protein</fullName>
    </submittedName>
</protein>
<dbReference type="PANTHER" id="PTHR31913">
    <property type="entry name" value="VACUOLAR IMPORT AND DEGRADATION PROTEIN 27"/>
    <property type="match status" value="1"/>
</dbReference>
<dbReference type="EMBL" id="JXTI01000016">
    <property type="protein sequence ID" value="KWX15046.1"/>
    <property type="molecule type" value="Genomic_DNA"/>
</dbReference>
<dbReference type="OrthoDB" id="10251113at2759"/>